<dbReference type="AlphaFoldDB" id="A0AAU9JBS6"/>
<evidence type="ECO:0000256" key="2">
    <source>
        <dbReference type="SAM" id="MobiDB-lite"/>
    </source>
</evidence>
<organism evidence="3 4">
    <name type="scientific">Blepharisma stoltei</name>
    <dbReference type="NCBI Taxonomy" id="1481888"/>
    <lineage>
        <taxon>Eukaryota</taxon>
        <taxon>Sar</taxon>
        <taxon>Alveolata</taxon>
        <taxon>Ciliophora</taxon>
        <taxon>Postciliodesmatophora</taxon>
        <taxon>Heterotrichea</taxon>
        <taxon>Heterotrichida</taxon>
        <taxon>Blepharismidae</taxon>
        <taxon>Blepharisma</taxon>
    </lineage>
</organism>
<gene>
    <name evidence="3" type="ORF">BSTOLATCC_MIC36174</name>
</gene>
<dbReference type="Proteomes" id="UP001162131">
    <property type="component" value="Unassembled WGS sequence"/>
</dbReference>
<feature type="region of interest" description="Disordered" evidence="2">
    <location>
        <begin position="235"/>
        <end position="295"/>
    </location>
</feature>
<evidence type="ECO:0000313" key="4">
    <source>
        <dbReference type="Proteomes" id="UP001162131"/>
    </source>
</evidence>
<feature type="compositionally biased region" description="Basic residues" evidence="2">
    <location>
        <begin position="268"/>
        <end position="277"/>
    </location>
</feature>
<keyword evidence="4" id="KW-1185">Reference proteome</keyword>
<dbReference type="EMBL" id="CAJZBQ010000036">
    <property type="protein sequence ID" value="CAG9324382.1"/>
    <property type="molecule type" value="Genomic_DNA"/>
</dbReference>
<evidence type="ECO:0000256" key="1">
    <source>
        <dbReference type="SAM" id="Coils"/>
    </source>
</evidence>
<feature type="compositionally biased region" description="Low complexity" evidence="2">
    <location>
        <begin position="281"/>
        <end position="293"/>
    </location>
</feature>
<reference evidence="3" key="1">
    <citation type="submission" date="2021-09" db="EMBL/GenBank/DDBJ databases">
        <authorList>
            <consortium name="AG Swart"/>
            <person name="Singh M."/>
            <person name="Singh A."/>
            <person name="Seah K."/>
            <person name="Emmerich C."/>
        </authorList>
    </citation>
    <scope>NUCLEOTIDE SEQUENCE</scope>
    <source>
        <strain evidence="3">ATCC30299</strain>
    </source>
</reference>
<proteinExistence type="predicted"/>
<evidence type="ECO:0000313" key="3">
    <source>
        <dbReference type="EMBL" id="CAG9324382.1"/>
    </source>
</evidence>
<feature type="coiled-coil region" evidence="1">
    <location>
        <begin position="38"/>
        <end position="117"/>
    </location>
</feature>
<accession>A0AAU9JBS6</accession>
<keyword evidence="1" id="KW-0175">Coiled coil</keyword>
<comment type="caution">
    <text evidence="3">The sequence shown here is derived from an EMBL/GenBank/DDBJ whole genome shotgun (WGS) entry which is preliminary data.</text>
</comment>
<sequence>MSKNVSFYSPDLEVSAQRKTRRLRDEFERSVDIDKELLKSMQADIKRAETVADNLREEKAKLKSALADSLEKRDELYNKAIEFKRSRDEALMRSEYLEEKLKDLKFAQSDIELLRKQIISRDALIKELSEKIKKIQSEGDDRNPWRDTFGVPEAGKNEYCNYREGIEDEIMAVGMYILRNIQEFQLLNFAFKKSFATPSDFKDLLEGGQWDKAFLKTLRFIEELIMIQKSETRQKKTYNLDSDPRQSPEKRQDSRQKRYNIEQDHHKISTPKTKRAIKTQPSTSPASSNTPNSFAHANSYLSTSINDENYHKLMDESQTLLESLSHQNLRISKLNQQINETMNLTNKPTPKTLKLSASNPQLKVDTSKAKLQERKKNLKLDLSEPEINSTSRLISPKDTLSSSRGRSKSKTGKPRNNMGPSSERVMPIMRKADGWESVEDFFGSRDQTK</sequence>
<protein>
    <submittedName>
        <fullName evidence="3">Uncharacterized protein</fullName>
    </submittedName>
</protein>
<feature type="region of interest" description="Disordered" evidence="2">
    <location>
        <begin position="381"/>
        <end position="449"/>
    </location>
</feature>
<name>A0AAU9JBS6_9CILI</name>
<feature type="compositionally biased region" description="Basic and acidic residues" evidence="2">
    <location>
        <begin position="242"/>
        <end position="267"/>
    </location>
</feature>